<dbReference type="RefSeq" id="XP_033659830.1">
    <property type="nucleotide sequence ID" value="XM_033814675.1"/>
</dbReference>
<dbReference type="AlphaFoldDB" id="A0A6A6BVX8"/>
<dbReference type="GeneID" id="54567947"/>
<feature type="domain" description="DUF7770" evidence="1">
    <location>
        <begin position="25"/>
        <end position="175"/>
    </location>
</feature>
<reference evidence="2" key="1">
    <citation type="journal article" date="2020" name="Stud. Mycol.">
        <title>101 Dothideomycetes genomes: a test case for predicting lifestyles and emergence of pathogens.</title>
        <authorList>
            <person name="Haridas S."/>
            <person name="Albert R."/>
            <person name="Binder M."/>
            <person name="Bloem J."/>
            <person name="Labutti K."/>
            <person name="Salamov A."/>
            <person name="Andreopoulos B."/>
            <person name="Baker S."/>
            <person name="Barry K."/>
            <person name="Bills G."/>
            <person name="Bluhm B."/>
            <person name="Cannon C."/>
            <person name="Castanera R."/>
            <person name="Culley D."/>
            <person name="Daum C."/>
            <person name="Ezra D."/>
            <person name="Gonzalez J."/>
            <person name="Henrissat B."/>
            <person name="Kuo A."/>
            <person name="Liang C."/>
            <person name="Lipzen A."/>
            <person name="Lutzoni F."/>
            <person name="Magnuson J."/>
            <person name="Mondo S."/>
            <person name="Nolan M."/>
            <person name="Ohm R."/>
            <person name="Pangilinan J."/>
            <person name="Park H.-J."/>
            <person name="Ramirez L."/>
            <person name="Alfaro M."/>
            <person name="Sun H."/>
            <person name="Tritt A."/>
            <person name="Yoshinaga Y."/>
            <person name="Zwiers L.-H."/>
            <person name="Turgeon B."/>
            <person name="Goodwin S."/>
            <person name="Spatafora J."/>
            <person name="Crous P."/>
            <person name="Grigoriev I."/>
        </authorList>
    </citation>
    <scope>NUCLEOTIDE SEQUENCE</scope>
    <source>
        <strain evidence="2">ATCC 36951</strain>
    </source>
</reference>
<dbReference type="EMBL" id="ML993645">
    <property type="protein sequence ID" value="KAF2158941.1"/>
    <property type="molecule type" value="Genomic_DNA"/>
</dbReference>
<dbReference type="OrthoDB" id="3739692at2759"/>
<dbReference type="Proteomes" id="UP000799537">
    <property type="component" value="Unassembled WGS sequence"/>
</dbReference>
<organism evidence="2 3">
    <name type="scientific">Zasmidium cellare ATCC 36951</name>
    <dbReference type="NCBI Taxonomy" id="1080233"/>
    <lineage>
        <taxon>Eukaryota</taxon>
        <taxon>Fungi</taxon>
        <taxon>Dikarya</taxon>
        <taxon>Ascomycota</taxon>
        <taxon>Pezizomycotina</taxon>
        <taxon>Dothideomycetes</taxon>
        <taxon>Dothideomycetidae</taxon>
        <taxon>Mycosphaerellales</taxon>
        <taxon>Mycosphaerellaceae</taxon>
        <taxon>Zasmidium</taxon>
    </lineage>
</organism>
<proteinExistence type="predicted"/>
<evidence type="ECO:0000313" key="3">
    <source>
        <dbReference type="Proteomes" id="UP000799537"/>
    </source>
</evidence>
<accession>A0A6A6BVX8</accession>
<gene>
    <name evidence="2" type="ORF">M409DRAFT_61212</name>
</gene>
<sequence length="282" mass="32235">MAAFPSQHIRVQVDNRDWNQQVSRINIVVHTEGQWERSGLSNNHVTQYLSIPNGRSVQINERHVDDEDINGRFEMVSRNYRYNNSRSLITSFEFALSQPVTVRAIHDFIRSNRFNDFCFADGGMGCRYWHITLLALYEVKGWVAPFSGSRLLENLSFLYSRATAAIPTTVKPGSFDEGKTRQLARTAWTLMNGQMETSTQTLSRQRQFVTSILSNLTADPQLAMQQLQQMQTHGTILRDSDAVRAHLVGIESHHTAATRRLSQIEGIMREFDELAVQRDESS</sequence>
<evidence type="ECO:0000259" key="1">
    <source>
        <dbReference type="Pfam" id="PF24968"/>
    </source>
</evidence>
<protein>
    <recommendedName>
        <fullName evidence="1">DUF7770 domain-containing protein</fullName>
    </recommendedName>
</protein>
<name>A0A6A6BVX8_ZASCE</name>
<evidence type="ECO:0000313" key="2">
    <source>
        <dbReference type="EMBL" id="KAF2158941.1"/>
    </source>
</evidence>
<dbReference type="Pfam" id="PF24968">
    <property type="entry name" value="DUF7770"/>
    <property type="match status" value="1"/>
</dbReference>
<keyword evidence="3" id="KW-1185">Reference proteome</keyword>
<dbReference type="InterPro" id="IPR056672">
    <property type="entry name" value="DUF7770"/>
</dbReference>